<feature type="non-terminal residue" evidence="8">
    <location>
        <position position="1"/>
    </location>
</feature>
<evidence type="ECO:0000313" key="8">
    <source>
        <dbReference type="EMBL" id="DBA13465.1"/>
    </source>
</evidence>
<evidence type="ECO:0000256" key="6">
    <source>
        <dbReference type="ARBA" id="ARBA00037765"/>
    </source>
</evidence>
<keyword evidence="4" id="KW-0732">Signal</keyword>
<dbReference type="PANTHER" id="PTHR11318">
    <property type="entry name" value="GUANYLIN FAMILY MEMBER"/>
    <property type="match status" value="1"/>
</dbReference>
<dbReference type="Pfam" id="PF02058">
    <property type="entry name" value="Guanylin"/>
    <property type="match status" value="1"/>
</dbReference>
<dbReference type="PANTHER" id="PTHR11318:SF4">
    <property type="entry name" value="GUANYLATE CYCLASE ACTIVATOR 2B"/>
    <property type="match status" value="1"/>
</dbReference>
<dbReference type="AlphaFoldDB" id="A0AAV2ZG82"/>
<evidence type="ECO:0000256" key="5">
    <source>
        <dbReference type="ARBA" id="ARBA00023157"/>
    </source>
</evidence>
<keyword evidence="5" id="KW-1015">Disulfide bond</keyword>
<gene>
    <name evidence="8" type="ORF">GDO54_018531</name>
</gene>
<dbReference type="EMBL" id="DYDO01002808">
    <property type="protein sequence ID" value="DBA13465.1"/>
    <property type="molecule type" value="Genomic_DNA"/>
</dbReference>
<evidence type="ECO:0000256" key="4">
    <source>
        <dbReference type="ARBA" id="ARBA00022729"/>
    </source>
</evidence>
<dbReference type="GO" id="GO:0030250">
    <property type="term" value="F:guanylate cyclase activator activity"/>
    <property type="evidence" value="ECO:0007669"/>
    <property type="project" value="InterPro"/>
</dbReference>
<dbReference type="GO" id="GO:0005576">
    <property type="term" value="C:extracellular region"/>
    <property type="evidence" value="ECO:0007669"/>
    <property type="project" value="UniProtKB-SubCell"/>
</dbReference>
<comment type="caution">
    <text evidence="8">The sequence shown here is derived from an EMBL/GenBank/DDBJ whole genome shotgun (WGS) entry which is preliminary data.</text>
</comment>
<keyword evidence="3" id="KW-0964">Secreted</keyword>
<dbReference type="PRINTS" id="PR00774">
    <property type="entry name" value="GUANYLIN"/>
</dbReference>
<dbReference type="Proteomes" id="UP001181693">
    <property type="component" value="Unassembled WGS sequence"/>
</dbReference>
<reference evidence="8" key="1">
    <citation type="thesis" date="2020" institute="ProQuest LLC" country="789 East Eisenhower Parkway, Ann Arbor, MI, USA">
        <title>Comparative Genomics and Chromosome Evolution.</title>
        <authorList>
            <person name="Mudd A.B."/>
        </authorList>
    </citation>
    <scope>NUCLEOTIDE SEQUENCE</scope>
    <source>
        <strain evidence="8">1538</strain>
        <tissue evidence="8">Blood</tissue>
    </source>
</reference>
<accession>A0AAV2ZG82</accession>
<keyword evidence="9" id="KW-1185">Reference proteome</keyword>
<evidence type="ECO:0000256" key="7">
    <source>
        <dbReference type="ARBA" id="ARBA00041176"/>
    </source>
</evidence>
<dbReference type="Gene3D" id="3.90.1450.10">
    <property type="entry name" value="Guanylin"/>
    <property type="match status" value="1"/>
</dbReference>
<comment type="subcellular location">
    <subcellularLocation>
        <location evidence="1">Secreted</location>
    </subcellularLocation>
</comment>
<dbReference type="SUPFAM" id="SSF89890">
    <property type="entry name" value="Proguanylin"/>
    <property type="match status" value="1"/>
</dbReference>
<proteinExistence type="inferred from homology"/>
<name>A0AAV2ZG82_PYXAD</name>
<comment type="similarity">
    <text evidence="2">Belongs to the guanylin family.</text>
</comment>
<dbReference type="InterPro" id="IPR036382">
    <property type="entry name" value="Guanylin_sf"/>
</dbReference>
<organism evidence="8 9">
    <name type="scientific">Pyxicephalus adspersus</name>
    <name type="common">African bullfrog</name>
    <dbReference type="NCBI Taxonomy" id="30357"/>
    <lineage>
        <taxon>Eukaryota</taxon>
        <taxon>Metazoa</taxon>
        <taxon>Chordata</taxon>
        <taxon>Craniata</taxon>
        <taxon>Vertebrata</taxon>
        <taxon>Euteleostomi</taxon>
        <taxon>Amphibia</taxon>
        <taxon>Batrachia</taxon>
        <taxon>Anura</taxon>
        <taxon>Neobatrachia</taxon>
        <taxon>Ranoidea</taxon>
        <taxon>Pyxicephalidae</taxon>
        <taxon>Pyxicephalinae</taxon>
        <taxon>Pyxicephalus</taxon>
    </lineage>
</organism>
<evidence type="ECO:0000256" key="3">
    <source>
        <dbReference type="ARBA" id="ARBA00022525"/>
    </source>
</evidence>
<sequence length="81" mass="8929">FQVGKFSFLFESVLKLKNFLEDNGQDLSVSASRACSDPKLPEEFHPVCEEEDAPDIFMKLIEAASNIDECEICANPACPGC</sequence>
<evidence type="ECO:0000256" key="2">
    <source>
        <dbReference type="ARBA" id="ARBA00009883"/>
    </source>
</evidence>
<dbReference type="InterPro" id="IPR000879">
    <property type="entry name" value="Guanylin"/>
</dbReference>
<protein>
    <recommendedName>
        <fullName evidence="7">Guanylate cyclase activator 2B</fullName>
    </recommendedName>
</protein>
<comment type="function">
    <text evidence="6">Endogenous activator of intestinal guanylate cyclase. It stimulates this enzyme through the same receptor binding region as the heat-stable enterotoxins. May be a potent physiological regulator of intestinal fluid and electrolyte transport. May be an autocrine/paracrine regulator of intestinal salt and water transport.</text>
</comment>
<evidence type="ECO:0000313" key="9">
    <source>
        <dbReference type="Proteomes" id="UP001181693"/>
    </source>
</evidence>
<evidence type="ECO:0000256" key="1">
    <source>
        <dbReference type="ARBA" id="ARBA00004613"/>
    </source>
</evidence>